<keyword evidence="12" id="KW-1185">Reference proteome</keyword>
<feature type="domain" description="Indole-3-glycerol phosphate synthase" evidence="10">
    <location>
        <begin position="4"/>
        <end position="247"/>
    </location>
</feature>
<dbReference type="InterPro" id="IPR013798">
    <property type="entry name" value="Indole-3-glycerol_P_synth_dom"/>
</dbReference>
<dbReference type="InterPro" id="IPR011060">
    <property type="entry name" value="RibuloseP-bd_barrel"/>
</dbReference>
<dbReference type="EC" id="4.1.1.48" evidence="9"/>
<comment type="pathway">
    <text evidence="2 9">Amino-acid biosynthesis; L-tryptophan biosynthesis; L-tryptophan from chorismate: step 4/5.</text>
</comment>
<evidence type="ECO:0000256" key="4">
    <source>
        <dbReference type="ARBA" id="ARBA00022605"/>
    </source>
</evidence>
<dbReference type="PROSITE" id="PS00614">
    <property type="entry name" value="IGPS"/>
    <property type="match status" value="1"/>
</dbReference>
<dbReference type="GO" id="GO:0000162">
    <property type="term" value="P:L-tryptophan biosynthetic process"/>
    <property type="evidence" value="ECO:0007669"/>
    <property type="project" value="UniProtKB-UniRule"/>
</dbReference>
<dbReference type="Gene3D" id="3.20.20.70">
    <property type="entry name" value="Aldolase class I"/>
    <property type="match status" value="1"/>
</dbReference>
<dbReference type="PANTHER" id="PTHR22854:SF2">
    <property type="entry name" value="INDOLE-3-GLYCEROL-PHOSPHATE SYNTHASE"/>
    <property type="match status" value="1"/>
</dbReference>
<dbReference type="AlphaFoldDB" id="A0A917G4L1"/>
<evidence type="ECO:0000256" key="2">
    <source>
        <dbReference type="ARBA" id="ARBA00004696"/>
    </source>
</evidence>
<dbReference type="GO" id="GO:0004640">
    <property type="term" value="F:phosphoribosylanthranilate isomerase activity"/>
    <property type="evidence" value="ECO:0007669"/>
    <property type="project" value="TreeGrafter"/>
</dbReference>
<evidence type="ECO:0000256" key="5">
    <source>
        <dbReference type="ARBA" id="ARBA00022793"/>
    </source>
</evidence>
<dbReference type="NCBIfam" id="NF001377">
    <property type="entry name" value="PRK00278.2-4"/>
    <property type="match status" value="1"/>
</dbReference>
<evidence type="ECO:0000256" key="1">
    <source>
        <dbReference type="ARBA" id="ARBA00001633"/>
    </source>
</evidence>
<keyword evidence="6 9" id="KW-0822">Tryptophan biosynthesis</keyword>
<evidence type="ECO:0000259" key="10">
    <source>
        <dbReference type="Pfam" id="PF00218"/>
    </source>
</evidence>
<evidence type="ECO:0000256" key="9">
    <source>
        <dbReference type="HAMAP-Rule" id="MF_00134"/>
    </source>
</evidence>
<evidence type="ECO:0000313" key="12">
    <source>
        <dbReference type="Proteomes" id="UP000616608"/>
    </source>
</evidence>
<evidence type="ECO:0000256" key="3">
    <source>
        <dbReference type="ARBA" id="ARBA00008737"/>
    </source>
</evidence>
<dbReference type="Proteomes" id="UP000616608">
    <property type="component" value="Unassembled WGS sequence"/>
</dbReference>
<evidence type="ECO:0000256" key="8">
    <source>
        <dbReference type="ARBA" id="ARBA00023239"/>
    </source>
</evidence>
<dbReference type="Pfam" id="PF00218">
    <property type="entry name" value="IGPS"/>
    <property type="match status" value="1"/>
</dbReference>
<keyword evidence="7 9" id="KW-0057">Aromatic amino acid biosynthesis</keyword>
<protein>
    <recommendedName>
        <fullName evidence="9">Indole-3-glycerol phosphate synthase</fullName>
        <shortName evidence="9">IGPS</shortName>
        <ecNumber evidence="9">4.1.1.48</ecNumber>
    </recommendedName>
</protein>
<keyword evidence="8 9" id="KW-0456">Lyase</keyword>
<evidence type="ECO:0000256" key="7">
    <source>
        <dbReference type="ARBA" id="ARBA00023141"/>
    </source>
</evidence>
<dbReference type="RefSeq" id="WP_188614533.1">
    <property type="nucleotide sequence ID" value="NZ_BMJT01000004.1"/>
</dbReference>
<gene>
    <name evidence="9 11" type="primary">trpC</name>
    <name evidence="11" type="ORF">GCM10007425_16250</name>
</gene>
<keyword evidence="4 9" id="KW-0028">Amino-acid biosynthesis</keyword>
<dbReference type="InterPro" id="IPR013785">
    <property type="entry name" value="Aldolase_TIM"/>
</dbReference>
<sequence length="252" mass="28077">MTILQKIIDHKRKEVHALPDVFPARETPIIPFLPTLQQNTLALITEIKRASPSKGIINKHVNPVQQALSYENAGASAISVLTDFTFFKGTMDDLRQVKQAVTIPVLNKDFIIHKKQIDYAYASGADIILLIVAALDDPTLKQLYEYASSLQLHIIVEVHNANELQRAEAIHAQIIGINHRNLHDFSVDITRSETLRSKAKSDAYFIAESGIQNREDATYLANVGVDGLLVGESLMQANRTEDLVKSLRVTKC</sequence>
<dbReference type="InterPro" id="IPR045186">
    <property type="entry name" value="Indole-3-glycerol_P_synth"/>
</dbReference>
<dbReference type="InterPro" id="IPR001468">
    <property type="entry name" value="Indole-3-GlycerolPSynthase_CS"/>
</dbReference>
<comment type="caution">
    <text evidence="11">The sequence shown here is derived from an EMBL/GenBank/DDBJ whole genome shotgun (WGS) entry which is preliminary data.</text>
</comment>
<dbReference type="SUPFAM" id="SSF51366">
    <property type="entry name" value="Ribulose-phoshate binding barrel"/>
    <property type="match status" value="1"/>
</dbReference>
<evidence type="ECO:0000313" key="11">
    <source>
        <dbReference type="EMBL" id="GGG22542.1"/>
    </source>
</evidence>
<comment type="similarity">
    <text evidence="3 9">Belongs to the TrpC family.</text>
</comment>
<dbReference type="FunFam" id="3.20.20.70:FF:000024">
    <property type="entry name" value="Indole-3-glycerol phosphate synthase"/>
    <property type="match status" value="1"/>
</dbReference>
<comment type="catalytic activity">
    <reaction evidence="1 9">
        <text>1-(2-carboxyphenylamino)-1-deoxy-D-ribulose 5-phosphate + H(+) = (1S,2R)-1-C-(indol-3-yl)glycerol 3-phosphate + CO2 + H2O</text>
        <dbReference type="Rhea" id="RHEA:23476"/>
        <dbReference type="ChEBI" id="CHEBI:15377"/>
        <dbReference type="ChEBI" id="CHEBI:15378"/>
        <dbReference type="ChEBI" id="CHEBI:16526"/>
        <dbReference type="ChEBI" id="CHEBI:58613"/>
        <dbReference type="ChEBI" id="CHEBI:58866"/>
        <dbReference type="EC" id="4.1.1.48"/>
    </reaction>
</comment>
<dbReference type="EMBL" id="BMJT01000004">
    <property type="protein sequence ID" value="GGG22542.1"/>
    <property type="molecule type" value="Genomic_DNA"/>
</dbReference>
<reference evidence="11" key="1">
    <citation type="journal article" date="2014" name="Int. J. Syst. Evol. Microbiol.">
        <title>Complete genome sequence of Corynebacterium casei LMG S-19264T (=DSM 44701T), isolated from a smear-ripened cheese.</title>
        <authorList>
            <consortium name="US DOE Joint Genome Institute (JGI-PGF)"/>
            <person name="Walter F."/>
            <person name="Albersmeier A."/>
            <person name="Kalinowski J."/>
            <person name="Ruckert C."/>
        </authorList>
    </citation>
    <scope>NUCLEOTIDE SEQUENCE</scope>
    <source>
        <strain evidence="11">CGMCC 1.15760</strain>
    </source>
</reference>
<proteinExistence type="inferred from homology"/>
<accession>A0A917G4L1</accession>
<keyword evidence="5 9" id="KW-0210">Decarboxylase</keyword>
<reference evidence="11" key="2">
    <citation type="submission" date="2020-09" db="EMBL/GenBank/DDBJ databases">
        <authorList>
            <person name="Sun Q."/>
            <person name="Zhou Y."/>
        </authorList>
    </citation>
    <scope>NUCLEOTIDE SEQUENCE</scope>
    <source>
        <strain evidence="11">CGMCC 1.15760</strain>
    </source>
</reference>
<name>A0A917G4L1_9BACI</name>
<dbReference type="GO" id="GO:0004425">
    <property type="term" value="F:indole-3-glycerol-phosphate synthase activity"/>
    <property type="evidence" value="ECO:0007669"/>
    <property type="project" value="UniProtKB-UniRule"/>
</dbReference>
<organism evidence="11 12">
    <name type="scientific">Lysinibacillus alkalisoli</name>
    <dbReference type="NCBI Taxonomy" id="1911548"/>
    <lineage>
        <taxon>Bacteria</taxon>
        <taxon>Bacillati</taxon>
        <taxon>Bacillota</taxon>
        <taxon>Bacilli</taxon>
        <taxon>Bacillales</taxon>
        <taxon>Bacillaceae</taxon>
        <taxon>Lysinibacillus</taxon>
    </lineage>
</organism>
<dbReference type="CDD" id="cd00331">
    <property type="entry name" value="IGPS"/>
    <property type="match status" value="1"/>
</dbReference>
<dbReference type="PANTHER" id="PTHR22854">
    <property type="entry name" value="TRYPTOPHAN BIOSYNTHESIS PROTEIN"/>
    <property type="match status" value="1"/>
</dbReference>
<evidence type="ECO:0000256" key="6">
    <source>
        <dbReference type="ARBA" id="ARBA00022822"/>
    </source>
</evidence>
<dbReference type="HAMAP" id="MF_00134_B">
    <property type="entry name" value="IGPS_B"/>
    <property type="match status" value="1"/>
</dbReference>